<dbReference type="CDD" id="cd02204">
    <property type="entry name" value="PurL_repeat2"/>
    <property type="match status" value="1"/>
</dbReference>
<dbReference type="GO" id="GO:0000287">
    <property type="term" value="F:magnesium ion binding"/>
    <property type="evidence" value="ECO:0007669"/>
    <property type="project" value="UniProtKB-UniRule"/>
</dbReference>
<dbReference type="InterPro" id="IPR036921">
    <property type="entry name" value="PurM-like_N_sf"/>
</dbReference>
<feature type="domain" description="PurM-like C-terminal" evidence="10">
    <location>
        <begin position="780"/>
        <end position="924"/>
    </location>
</feature>
<dbReference type="SUPFAM" id="SSF55326">
    <property type="entry name" value="PurM N-terminal domain-like"/>
    <property type="match status" value="2"/>
</dbReference>
<dbReference type="GO" id="GO:0005524">
    <property type="term" value="F:ATP binding"/>
    <property type="evidence" value="ECO:0007669"/>
    <property type="project" value="UniProtKB-UniRule"/>
</dbReference>
<protein>
    <recommendedName>
        <fullName evidence="8">Phosphoribosylformylglycinamidine synthase subunit PurL</fullName>
        <shortName evidence="8">FGAM synthase</shortName>
        <ecNumber evidence="8">6.3.5.3</ecNumber>
    </recommendedName>
    <alternativeName>
        <fullName evidence="8">Formylglycinamide ribonucleotide amidotransferase subunit II</fullName>
        <shortName evidence="8">FGAR amidotransferase II</shortName>
        <shortName evidence="8">FGAR-AT II</shortName>
    </alternativeName>
    <alternativeName>
        <fullName evidence="8">Glutamine amidotransferase PurL</fullName>
    </alternativeName>
    <alternativeName>
        <fullName evidence="8">Phosphoribosylformylglycinamidine synthase subunit II</fullName>
    </alternativeName>
</protein>
<dbReference type="GO" id="GO:0005737">
    <property type="term" value="C:cytoplasm"/>
    <property type="evidence" value="ECO:0007669"/>
    <property type="project" value="UniProtKB-SubCell"/>
</dbReference>
<evidence type="ECO:0000256" key="3">
    <source>
        <dbReference type="ARBA" id="ARBA00022723"/>
    </source>
</evidence>
<dbReference type="GO" id="GO:0006189">
    <property type="term" value="P:'de novo' IMP biosynthetic process"/>
    <property type="evidence" value="ECO:0007669"/>
    <property type="project" value="UniProtKB-UniRule"/>
</dbReference>
<feature type="binding site" evidence="8">
    <location>
        <position position="440"/>
    </location>
    <ligand>
        <name>substrate</name>
    </ligand>
</feature>
<evidence type="ECO:0000256" key="2">
    <source>
        <dbReference type="ARBA" id="ARBA00022598"/>
    </source>
</evidence>
<dbReference type="AlphaFoldDB" id="A0A7V3PSS6"/>
<keyword evidence="2 8" id="KW-0436">Ligase</keyword>
<dbReference type="InterPro" id="IPR010918">
    <property type="entry name" value="PurM-like_C_dom"/>
</dbReference>
<evidence type="ECO:0000256" key="5">
    <source>
        <dbReference type="ARBA" id="ARBA00022755"/>
    </source>
</evidence>
<evidence type="ECO:0000256" key="4">
    <source>
        <dbReference type="ARBA" id="ARBA00022741"/>
    </source>
</evidence>
<organism evidence="12">
    <name type="scientific">candidate division WOR-3 bacterium</name>
    <dbReference type="NCBI Taxonomy" id="2052148"/>
    <lineage>
        <taxon>Bacteria</taxon>
        <taxon>Bacteria division WOR-3</taxon>
    </lineage>
</organism>
<comment type="similarity">
    <text evidence="8">Belongs to the FGAMS family.</text>
</comment>
<comment type="caution">
    <text evidence="8">Lacks conserved residue(s) required for the propagation of feature annotation.</text>
</comment>
<feature type="active site" evidence="8">
    <location>
        <position position="222"/>
    </location>
</feature>
<feature type="binding site" evidence="8">
    <location>
        <position position="737"/>
    </location>
    <ligand>
        <name>ATP</name>
        <dbReference type="ChEBI" id="CHEBI:30616"/>
    </ligand>
</feature>
<feature type="binding site" evidence="8">
    <location>
        <position position="307"/>
    </location>
    <ligand>
        <name>Mg(2+)</name>
        <dbReference type="ChEBI" id="CHEBI:18420"/>
        <label>2</label>
    </ligand>
</feature>
<keyword evidence="4 8" id="KW-0547">Nucleotide-binding</keyword>
<evidence type="ECO:0000256" key="1">
    <source>
        <dbReference type="ARBA" id="ARBA00022490"/>
    </source>
</evidence>
<comment type="caution">
    <text evidence="12">The sequence shown here is derived from an EMBL/GenBank/DDBJ whole genome shotgun (WGS) entry which is preliminary data.</text>
</comment>
<dbReference type="EC" id="6.3.5.3" evidence="8"/>
<feature type="binding site" evidence="8">
    <location>
        <position position="306"/>
    </location>
    <ligand>
        <name>substrate</name>
    </ligand>
</feature>
<dbReference type="Gene3D" id="3.90.650.10">
    <property type="entry name" value="PurM-like C-terminal domain"/>
    <property type="match status" value="2"/>
</dbReference>
<feature type="domain" description="PurM-like C-terminal" evidence="10">
    <location>
        <begin position="400"/>
        <end position="554"/>
    </location>
</feature>
<reference evidence="12" key="1">
    <citation type="journal article" date="2020" name="mSystems">
        <title>Genome- and Community-Level Interaction Insights into Carbon Utilization and Element Cycling Functions of Hydrothermarchaeota in Hydrothermal Sediment.</title>
        <authorList>
            <person name="Zhou Z."/>
            <person name="Liu Y."/>
            <person name="Xu W."/>
            <person name="Pan J."/>
            <person name="Luo Z.H."/>
            <person name="Li M."/>
        </authorList>
    </citation>
    <scope>NUCLEOTIDE SEQUENCE [LARGE SCALE GENOMIC DNA]</scope>
    <source>
        <strain evidence="12">SpSt-914</strain>
    </source>
</reference>
<dbReference type="InterPro" id="IPR010074">
    <property type="entry name" value="PRibForGlyAmidine_synth_PurL"/>
</dbReference>
<dbReference type="CDD" id="cd02203">
    <property type="entry name" value="PurL_repeat1"/>
    <property type="match status" value="1"/>
</dbReference>
<name>A0A7V3PSS6_UNCW3</name>
<feature type="binding site" evidence="8">
    <location>
        <position position="700"/>
    </location>
    <ligand>
        <name>ATP</name>
        <dbReference type="ChEBI" id="CHEBI:30616"/>
    </ligand>
</feature>
<dbReference type="Pfam" id="PF00586">
    <property type="entry name" value="AIRS"/>
    <property type="match status" value="2"/>
</dbReference>
<keyword evidence="6 8" id="KW-0067">ATP-binding</keyword>
<comment type="pathway">
    <text evidence="8">Purine metabolism; IMP biosynthesis via de novo pathway; 5-amino-1-(5-phospho-D-ribosyl)imidazole from N(2)-formyl-N(1)-(5-phospho-D-ribosyl)glycinamide: step 1/2.</text>
</comment>
<dbReference type="NCBIfam" id="TIGR01736">
    <property type="entry name" value="FGAM_synth_II"/>
    <property type="match status" value="1"/>
</dbReference>
<proteinExistence type="inferred from homology"/>
<sequence>MIWEIEITKKTNDPEAEALAADARDLGFKKIGKVKITRLWFLAGDFRQKDIERITQELFCDPVTEVAKFISLPDGKLKAVSGFEVLFNPGVMDPSVASVMRALEDMGYRDCTARSGKRYQFSRIFNDEEKSRLVKGLLLNPLIQHLAQPGEMVFARPSVYRFRPVTVKITGVDDGQLQALSREKLLALSVEEMRILRQFYEQLGREPTDVELETFAQTWSEHCQHKTFRGEIILGSRRINNLLKSTIMRVTEELDLPWVISAFHDNSGVIEFDKNYGISFKVETHNHPSALEPYGGAATGIGGVIRDCLGTGLGAKPIMNTDVFCFGYLETDYEKLPPGVLHPRRVMKGVVSGVRDYGNRMGIPTANGAIYFDEGYLSNPLVFCGTLGLIPKDRLQKEVRAGQAIVLLGGRTGRDGIHGVTFASLELNQQSAEFSSGAVQIGNPIEEKKLRDLVLDARDRRLFSAITDCGGGGLSSAVGELAQQQGCEVWLERVPLKYPGLTPAEIWVSEAQERMVVFVDPEKLAELLKLAAEYDVEATVIGKVTGSRQLVVKYQDRVVADLPMEFLHHGWRSVKRVAVWSPPDVTEPFVPDYQNLNGVLLKLLASPNIASKEWVTRQYDHEVQAGTIGKPFCGKNNVGPTDAAVIMPVKGSNRACVVACGICPRYGLIDPYWMAASAIDEALRNCVASGGDIERTALLDNFCWGSPERPEQLGALVRAAEACYEIARGFRVPFISGKDSLYNEFHTLSGEMLPIPGTLLISAVSVIPDGRKTVSADFKQPGSLIYLIGETRPELGGSEFMRLHGGLSRDVPKVEPKRARRLMKQLGKAIKSGLVLACHDLSEGGLGIAVMEMAFAGGLGARLNLDKVPGAHHFQQDALLLFSESNTRFLCEVNPAVRSRFERLFSNLPAAVIGKTTDEPKLVIKGRSGKEVVRLEISEAEQVWRRSLTKRL</sequence>
<evidence type="ECO:0000259" key="11">
    <source>
        <dbReference type="Pfam" id="PF18072"/>
    </source>
</evidence>
<dbReference type="Gene3D" id="3.30.1330.10">
    <property type="entry name" value="PurM-like, N-terminal domain"/>
    <property type="match status" value="2"/>
</dbReference>
<keyword evidence="5 8" id="KW-0658">Purine biosynthesis</keyword>
<dbReference type="Gene3D" id="3.30.1280.10">
    <property type="entry name" value="Phosphoribosylformylglycinamidine synthase subunit PurS"/>
    <property type="match status" value="2"/>
</dbReference>
<evidence type="ECO:0000256" key="6">
    <source>
        <dbReference type="ARBA" id="ARBA00022840"/>
    </source>
</evidence>
<comment type="subcellular location">
    <subcellularLocation>
        <location evidence="8">Cytoplasm</location>
    </subcellularLocation>
</comment>
<keyword evidence="7 8" id="KW-0460">Magnesium</keyword>
<feature type="binding site" evidence="8">
    <location>
        <position position="283"/>
    </location>
    <ligand>
        <name>Mg(2+)</name>
        <dbReference type="ChEBI" id="CHEBI:18420"/>
        <label>1</label>
    </ligand>
</feature>
<dbReference type="PANTHER" id="PTHR43555:SF1">
    <property type="entry name" value="PHOSPHORIBOSYLFORMYLGLYCINAMIDINE SYNTHASE SUBUNIT PURL"/>
    <property type="match status" value="1"/>
</dbReference>
<gene>
    <name evidence="8 12" type="primary">purL</name>
    <name evidence="12" type="ORF">ENX16_00950</name>
</gene>
<accession>A0A7V3PSS6</accession>
<feature type="binding site" evidence="8">
    <location>
        <position position="740"/>
    </location>
    <ligand>
        <name>substrate</name>
    </ligand>
</feature>
<evidence type="ECO:0000313" key="12">
    <source>
        <dbReference type="EMBL" id="HGD12642.1"/>
    </source>
</evidence>
<feature type="domain" description="PurM-like N-terminal" evidence="9">
    <location>
        <begin position="265"/>
        <end position="390"/>
    </location>
</feature>
<comment type="function">
    <text evidence="8">Part of the phosphoribosylformylglycinamidine synthase complex involved in the purines biosynthetic pathway. Catalyzes the ATP-dependent conversion of formylglycinamide ribonucleotide (FGAR) and glutamine to yield formylglycinamidine ribonucleotide (FGAM) and glutamate. The FGAM synthase complex is composed of three subunits. PurQ produces an ammonia molecule by converting glutamine to glutamate. PurL transfers the ammonia molecule to FGAR to form FGAM in an ATP-dependent manner. PurS interacts with PurQ and PurL and is thought to assist in the transfer of the ammonia molecule from PurQ to PurL.</text>
</comment>
<dbReference type="InterPro" id="IPR036604">
    <property type="entry name" value="PurS-like_sf"/>
</dbReference>
<dbReference type="PANTHER" id="PTHR43555">
    <property type="entry name" value="PHOSPHORIBOSYLFORMYLGLYCINAMIDINE SYNTHASE SUBUNIT PURL"/>
    <property type="match status" value="1"/>
</dbReference>
<dbReference type="EMBL" id="DTMZ01000012">
    <property type="protein sequence ID" value="HGD12642.1"/>
    <property type="molecule type" value="Genomic_DNA"/>
</dbReference>
<dbReference type="InterPro" id="IPR041609">
    <property type="entry name" value="PurL_linker"/>
</dbReference>
<feature type="domain" description="PurM-like N-terminal" evidence="9">
    <location>
        <begin position="642"/>
        <end position="740"/>
    </location>
</feature>
<evidence type="ECO:0000256" key="7">
    <source>
        <dbReference type="ARBA" id="ARBA00022842"/>
    </source>
</evidence>
<feature type="binding site" evidence="8">
    <location>
        <position position="468"/>
    </location>
    <ligand>
        <name>Mg(2+)</name>
        <dbReference type="ChEBI" id="CHEBI:18420"/>
        <label>2</label>
    </ligand>
</feature>
<evidence type="ECO:0000259" key="10">
    <source>
        <dbReference type="Pfam" id="PF02769"/>
    </source>
</evidence>
<evidence type="ECO:0000256" key="8">
    <source>
        <dbReference type="HAMAP-Rule" id="MF_00420"/>
    </source>
</evidence>
<dbReference type="Gene3D" id="1.10.8.750">
    <property type="entry name" value="Phosphoribosylformylglycinamidine synthase, linker domain"/>
    <property type="match status" value="1"/>
</dbReference>
<dbReference type="InterPro" id="IPR036676">
    <property type="entry name" value="PurM-like_C_sf"/>
</dbReference>
<dbReference type="InterPro" id="IPR016188">
    <property type="entry name" value="PurM-like_N"/>
</dbReference>
<dbReference type="SUPFAM" id="SSF56042">
    <property type="entry name" value="PurM C-terminal domain-like"/>
    <property type="match status" value="2"/>
</dbReference>
<feature type="binding site" evidence="8">
    <location>
        <position position="281"/>
    </location>
    <ligand>
        <name>ATP</name>
        <dbReference type="ChEBI" id="CHEBI:30616"/>
    </ligand>
</feature>
<dbReference type="UniPathway" id="UPA00074">
    <property type="reaction ID" value="UER00128"/>
</dbReference>
<feature type="domain" description="Phosphoribosylformylglycinamidine synthase linker" evidence="11">
    <location>
        <begin position="177"/>
        <end position="226"/>
    </location>
</feature>
<comment type="subunit">
    <text evidence="8">Monomer. Part of the FGAM synthase complex composed of 1 PurL, 1 PurQ and 2 PurS subunits.</text>
</comment>
<dbReference type="Pfam" id="PF02769">
    <property type="entry name" value="AIRS_C"/>
    <property type="match status" value="2"/>
</dbReference>
<dbReference type="HAMAP" id="MF_00420">
    <property type="entry name" value="PurL_2"/>
    <property type="match status" value="1"/>
</dbReference>
<feature type="active site" description="Proton acceptor" evidence="8">
    <location>
        <position position="285"/>
    </location>
</feature>
<comment type="catalytic activity">
    <reaction evidence="8">
        <text>N(2)-formyl-N(1)-(5-phospho-beta-D-ribosyl)glycinamide + L-glutamine + ATP + H2O = 2-formamido-N(1)-(5-O-phospho-beta-D-ribosyl)acetamidine + L-glutamate + ADP + phosphate + H(+)</text>
        <dbReference type="Rhea" id="RHEA:17129"/>
        <dbReference type="ChEBI" id="CHEBI:15377"/>
        <dbReference type="ChEBI" id="CHEBI:15378"/>
        <dbReference type="ChEBI" id="CHEBI:29985"/>
        <dbReference type="ChEBI" id="CHEBI:30616"/>
        <dbReference type="ChEBI" id="CHEBI:43474"/>
        <dbReference type="ChEBI" id="CHEBI:58359"/>
        <dbReference type="ChEBI" id="CHEBI:147286"/>
        <dbReference type="ChEBI" id="CHEBI:147287"/>
        <dbReference type="ChEBI" id="CHEBI:456216"/>
        <dbReference type="EC" id="6.3.5.3"/>
    </reaction>
</comment>
<dbReference type="Pfam" id="PF18072">
    <property type="entry name" value="FGAR-AT_linker"/>
    <property type="match status" value="1"/>
</dbReference>
<dbReference type="GO" id="GO:0004642">
    <property type="term" value="F:phosphoribosylformylglycinamidine synthase activity"/>
    <property type="evidence" value="ECO:0007669"/>
    <property type="project" value="UniProtKB-UniRule"/>
</dbReference>
<keyword evidence="1 8" id="KW-0963">Cytoplasm</keyword>
<evidence type="ECO:0000259" key="9">
    <source>
        <dbReference type="Pfam" id="PF00586"/>
    </source>
</evidence>
<keyword evidence="3 8" id="KW-0479">Metal-binding</keyword>